<organism evidence="1">
    <name type="scientific">marine metagenome</name>
    <dbReference type="NCBI Taxonomy" id="408172"/>
    <lineage>
        <taxon>unclassified sequences</taxon>
        <taxon>metagenomes</taxon>
        <taxon>ecological metagenomes</taxon>
    </lineage>
</organism>
<dbReference type="AlphaFoldDB" id="A0A382ICX2"/>
<accession>A0A382ICX2</accession>
<evidence type="ECO:0000313" key="1">
    <source>
        <dbReference type="EMBL" id="SVB97564.1"/>
    </source>
</evidence>
<name>A0A382ICX2_9ZZZZ</name>
<proteinExistence type="predicted"/>
<sequence>MSPATLTRLLREKASALGFDLFGVVPVSRSETIEIYRAWLKKGYAGTMEYLERHSEL</sequence>
<dbReference type="EMBL" id="UINC01066641">
    <property type="protein sequence ID" value="SVB97564.1"/>
    <property type="molecule type" value="Genomic_DNA"/>
</dbReference>
<gene>
    <name evidence="1" type="ORF">METZ01_LOCUS250418</name>
</gene>
<evidence type="ECO:0008006" key="2">
    <source>
        <dbReference type="Google" id="ProtNLM"/>
    </source>
</evidence>
<feature type="non-terminal residue" evidence="1">
    <location>
        <position position="1"/>
    </location>
</feature>
<protein>
    <recommendedName>
        <fullName evidence="2">DUF1730 domain-containing protein</fullName>
    </recommendedName>
</protein>
<feature type="non-terminal residue" evidence="1">
    <location>
        <position position="57"/>
    </location>
</feature>
<reference evidence="1" key="1">
    <citation type="submission" date="2018-05" db="EMBL/GenBank/DDBJ databases">
        <authorList>
            <person name="Lanie J.A."/>
            <person name="Ng W.-L."/>
            <person name="Kazmierczak K.M."/>
            <person name="Andrzejewski T.M."/>
            <person name="Davidsen T.M."/>
            <person name="Wayne K.J."/>
            <person name="Tettelin H."/>
            <person name="Glass J.I."/>
            <person name="Rusch D."/>
            <person name="Podicherti R."/>
            <person name="Tsui H.-C.T."/>
            <person name="Winkler M.E."/>
        </authorList>
    </citation>
    <scope>NUCLEOTIDE SEQUENCE</scope>
</reference>